<accession>A0A8S1RTG8</accession>
<sequence length="145" mass="17769">MPNMIRIIQYFYYFHQLFVIKVVQIINLSIPMSLLQQALIFMRQNLIRCSNYLYLQMLKFIKKLIQPISDSYSFRTVNVYNNYWSYSQFDSIYLQYIFQDYGGILLYQCDLFQEFDNQIIQINDYDNNNLSKYRLKQSIYNPLVY</sequence>
<dbReference type="AlphaFoldDB" id="A0A8S1RTG8"/>
<evidence type="ECO:0000313" key="3">
    <source>
        <dbReference type="Proteomes" id="UP000692954"/>
    </source>
</evidence>
<protein>
    <recommendedName>
        <fullName evidence="4">Transmembrane protein</fullName>
    </recommendedName>
</protein>
<keyword evidence="1" id="KW-1133">Transmembrane helix</keyword>
<reference evidence="2" key="1">
    <citation type="submission" date="2021-01" db="EMBL/GenBank/DDBJ databases">
        <authorList>
            <consortium name="Genoscope - CEA"/>
            <person name="William W."/>
        </authorList>
    </citation>
    <scope>NUCLEOTIDE SEQUENCE</scope>
</reference>
<dbReference type="EMBL" id="CAJJDN010000316">
    <property type="protein sequence ID" value="CAD8130683.1"/>
    <property type="molecule type" value="Genomic_DNA"/>
</dbReference>
<evidence type="ECO:0008006" key="4">
    <source>
        <dbReference type="Google" id="ProtNLM"/>
    </source>
</evidence>
<evidence type="ECO:0000313" key="2">
    <source>
        <dbReference type="EMBL" id="CAD8130683.1"/>
    </source>
</evidence>
<dbReference type="Proteomes" id="UP000692954">
    <property type="component" value="Unassembled WGS sequence"/>
</dbReference>
<keyword evidence="3" id="KW-1185">Reference proteome</keyword>
<name>A0A8S1RTG8_9CILI</name>
<comment type="caution">
    <text evidence="2">The sequence shown here is derived from an EMBL/GenBank/DDBJ whole genome shotgun (WGS) entry which is preliminary data.</text>
</comment>
<organism evidence="2 3">
    <name type="scientific">Paramecium sonneborni</name>
    <dbReference type="NCBI Taxonomy" id="65129"/>
    <lineage>
        <taxon>Eukaryota</taxon>
        <taxon>Sar</taxon>
        <taxon>Alveolata</taxon>
        <taxon>Ciliophora</taxon>
        <taxon>Intramacronucleata</taxon>
        <taxon>Oligohymenophorea</taxon>
        <taxon>Peniculida</taxon>
        <taxon>Parameciidae</taxon>
        <taxon>Paramecium</taxon>
    </lineage>
</organism>
<proteinExistence type="predicted"/>
<gene>
    <name evidence="2" type="ORF">PSON_ATCC_30995.1.T3150002</name>
</gene>
<feature type="transmembrane region" description="Helical" evidence="1">
    <location>
        <begin position="12"/>
        <end position="35"/>
    </location>
</feature>
<keyword evidence="1" id="KW-0472">Membrane</keyword>
<evidence type="ECO:0000256" key="1">
    <source>
        <dbReference type="SAM" id="Phobius"/>
    </source>
</evidence>
<keyword evidence="1" id="KW-0812">Transmembrane</keyword>